<keyword evidence="2" id="KW-1185">Reference proteome</keyword>
<accession>A0AAD8FNK6</accession>
<evidence type="ECO:0000313" key="2">
    <source>
        <dbReference type="Proteomes" id="UP001230051"/>
    </source>
</evidence>
<reference evidence="1" key="1">
    <citation type="submission" date="2022-02" db="EMBL/GenBank/DDBJ databases">
        <title>Atlantic sturgeon de novo genome assembly.</title>
        <authorList>
            <person name="Stock M."/>
            <person name="Klopp C."/>
            <person name="Guiguen Y."/>
            <person name="Cabau C."/>
            <person name="Parinello H."/>
            <person name="Santidrian Yebra-Pimentel E."/>
            <person name="Kuhl H."/>
            <person name="Dirks R.P."/>
            <person name="Guessner J."/>
            <person name="Wuertz S."/>
            <person name="Du K."/>
            <person name="Schartl M."/>
        </authorList>
    </citation>
    <scope>NUCLEOTIDE SEQUENCE</scope>
    <source>
        <strain evidence="1">STURGEONOMICS-FGT-2020</strain>
        <tissue evidence="1">Whole blood</tissue>
    </source>
</reference>
<dbReference type="Proteomes" id="UP001230051">
    <property type="component" value="Unassembled WGS sequence"/>
</dbReference>
<organism evidence="1 2">
    <name type="scientific">Acipenser oxyrinchus oxyrinchus</name>
    <dbReference type="NCBI Taxonomy" id="40147"/>
    <lineage>
        <taxon>Eukaryota</taxon>
        <taxon>Metazoa</taxon>
        <taxon>Chordata</taxon>
        <taxon>Craniata</taxon>
        <taxon>Vertebrata</taxon>
        <taxon>Euteleostomi</taxon>
        <taxon>Actinopterygii</taxon>
        <taxon>Chondrostei</taxon>
        <taxon>Acipenseriformes</taxon>
        <taxon>Acipenseridae</taxon>
        <taxon>Acipenser</taxon>
    </lineage>
</organism>
<name>A0AAD8FNK6_ACIOX</name>
<evidence type="ECO:0000313" key="1">
    <source>
        <dbReference type="EMBL" id="KAK1129324.1"/>
    </source>
</evidence>
<sequence length="56" mass="6465">MNCTKAERVVQLWSQKAVGQIEAVVGPYKLYDTSFETLKESAWLSDEVRKYLIQTI</sequence>
<gene>
    <name evidence="1" type="ORF">AOXY_G38532</name>
</gene>
<comment type="caution">
    <text evidence="1">The sequence shown here is derived from an EMBL/GenBank/DDBJ whole genome shotgun (WGS) entry which is preliminary data.</text>
</comment>
<protein>
    <submittedName>
        <fullName evidence="1">Uncharacterized protein</fullName>
    </submittedName>
</protein>
<proteinExistence type="predicted"/>
<dbReference type="AlphaFoldDB" id="A0AAD8FNK6"/>
<dbReference type="EMBL" id="JAGXEW010001315">
    <property type="protein sequence ID" value="KAK1129324.1"/>
    <property type="molecule type" value="Genomic_DNA"/>
</dbReference>